<dbReference type="OrthoDB" id="9795390at2"/>
<dbReference type="Pfam" id="PF03109">
    <property type="entry name" value="ABC1"/>
    <property type="match status" value="1"/>
</dbReference>
<dbReference type="Gene3D" id="1.10.510.10">
    <property type="entry name" value="Transferase(Phosphotransferase) domain 1"/>
    <property type="match status" value="1"/>
</dbReference>
<evidence type="ECO:0000259" key="2">
    <source>
        <dbReference type="PROSITE" id="PS50011"/>
    </source>
</evidence>
<evidence type="ECO:0000313" key="3">
    <source>
        <dbReference type="EMBL" id="OOC53344.1"/>
    </source>
</evidence>
<dbReference type="STRING" id="501010.NOSIN_05570"/>
<dbReference type="PROSITE" id="PS50011">
    <property type="entry name" value="PROTEIN_KINASE_DOM"/>
    <property type="match status" value="1"/>
</dbReference>
<reference evidence="4" key="1">
    <citation type="submission" date="2016-08" db="EMBL/GenBank/DDBJ databases">
        <authorList>
            <person name="Tokovenko B."/>
            <person name="Kalinowski J."/>
        </authorList>
    </citation>
    <scope>NUCLEOTIDE SEQUENCE [LARGE SCALE GENOMIC DNA]</scope>
    <source>
        <strain evidence="4">UTMC102</strain>
    </source>
</reference>
<dbReference type="InterPro" id="IPR052402">
    <property type="entry name" value="ADCK_kinase"/>
</dbReference>
<sequence>MLREPPVPQGLRYLRRAARVFSTVAVALPAAAAEGLAVAVASGGDRGRRRFHRRMTGLLMRLGPAFVKVGQVLGTRRDMLSPALCDELSRLQDDVAPLDEARSERLLREVYGEEMPELFRRIDFRPVAGGSIACVYRADSESRGAVALKVLRPGVPEVMERDLWLMRRGAALAARLPLLAGMPVVQVVGQVADAVLGQLDFPREAEALQRLRGNLSAVRRVSAPRVYEELCRPHCVAMEFVPGLDTETPRRCSPVLRRGFAEAGLTAVYRMLFVDGFVHCDLHRGNLYFTEAGQVVLLDAGFSVQLSDRLRRLFAEFFMNMAVGRGTRCAEIVIESSTGLGPDADLEGFTVLMADLVHRSHGLSAEEFSLVAFATEMFDLQRRHGVHAAAELVFPLLSLLVVEGTIRELHPGIDFQETAKPMLNKGLFSA</sequence>
<dbReference type="CDD" id="cd05121">
    <property type="entry name" value="ABC1_ADCK3-like"/>
    <property type="match status" value="1"/>
</dbReference>
<proteinExistence type="predicted"/>
<dbReference type="InterPro" id="IPR011009">
    <property type="entry name" value="Kinase-like_dom_sf"/>
</dbReference>
<protein>
    <submittedName>
        <fullName evidence="3">2-polyprenylphenol hydroxylase</fullName>
    </submittedName>
</protein>
<dbReference type="PANTHER" id="PTHR45890:SF1">
    <property type="entry name" value="AARF DOMAIN CONTAINING KINASE 2"/>
    <property type="match status" value="1"/>
</dbReference>
<dbReference type="SMART" id="SM00220">
    <property type="entry name" value="S_TKc"/>
    <property type="match status" value="1"/>
</dbReference>
<comment type="caution">
    <text evidence="3">The sequence shown here is derived from an EMBL/GenBank/DDBJ whole genome shotgun (WGS) entry which is preliminary data.</text>
</comment>
<dbReference type="PANTHER" id="PTHR45890">
    <property type="entry name" value="AARF DOMAIN CONTAINING KINASE 2 (PREDICTED)"/>
    <property type="match status" value="1"/>
</dbReference>
<evidence type="ECO:0000256" key="1">
    <source>
        <dbReference type="SAM" id="Phobius"/>
    </source>
</evidence>
<dbReference type="AlphaFoldDB" id="A0A1V3BXQ4"/>
<dbReference type="Proteomes" id="UP000189004">
    <property type="component" value="Unassembled WGS sequence"/>
</dbReference>
<accession>A0A1V3BXQ4</accession>
<feature type="domain" description="Protein kinase" evidence="2">
    <location>
        <begin position="121"/>
        <end position="430"/>
    </location>
</feature>
<dbReference type="SUPFAM" id="SSF56112">
    <property type="entry name" value="Protein kinase-like (PK-like)"/>
    <property type="match status" value="1"/>
</dbReference>
<keyword evidence="1" id="KW-1133">Transmembrane helix</keyword>
<dbReference type="GO" id="GO:0004672">
    <property type="term" value="F:protein kinase activity"/>
    <property type="evidence" value="ECO:0007669"/>
    <property type="project" value="InterPro"/>
</dbReference>
<name>A0A1V3BXQ4_9ACTN</name>
<organism evidence="3 4">
    <name type="scientific">Nocardiopsis sinuspersici</name>
    <dbReference type="NCBI Taxonomy" id="501010"/>
    <lineage>
        <taxon>Bacteria</taxon>
        <taxon>Bacillati</taxon>
        <taxon>Actinomycetota</taxon>
        <taxon>Actinomycetes</taxon>
        <taxon>Streptosporangiales</taxon>
        <taxon>Nocardiopsidaceae</taxon>
        <taxon>Nocardiopsis</taxon>
    </lineage>
</organism>
<dbReference type="GO" id="GO:0005524">
    <property type="term" value="F:ATP binding"/>
    <property type="evidence" value="ECO:0007669"/>
    <property type="project" value="InterPro"/>
</dbReference>
<dbReference type="InterPro" id="IPR004147">
    <property type="entry name" value="ABC1_dom"/>
</dbReference>
<dbReference type="InterPro" id="IPR000719">
    <property type="entry name" value="Prot_kinase_dom"/>
</dbReference>
<feature type="transmembrane region" description="Helical" evidence="1">
    <location>
        <begin position="20"/>
        <end position="44"/>
    </location>
</feature>
<evidence type="ECO:0000313" key="4">
    <source>
        <dbReference type="Proteomes" id="UP000189004"/>
    </source>
</evidence>
<dbReference type="EMBL" id="MCOK01000001">
    <property type="protein sequence ID" value="OOC53344.1"/>
    <property type="molecule type" value="Genomic_DNA"/>
</dbReference>
<keyword evidence="1" id="KW-0472">Membrane</keyword>
<keyword evidence="4" id="KW-1185">Reference proteome</keyword>
<gene>
    <name evidence="3" type="ORF">NOSIN_05570</name>
</gene>
<keyword evidence="1" id="KW-0812">Transmembrane</keyword>